<sequence>TVFSKIYSNVFFLFLMPFLRKLVRQEFCFCISLTSGCIIVSFYTLFFGFLKQALLWRRHTVFRIPYAGTTVDEVIYKNTLKTDVYAKWFNVFHIALMIAAAVILLISVMTKYLRIVFVWMAMFIIHMISYYIIFNALINVRNPFFKSAVSAIIYVFVNLVTLGIDLFCLLKVYTYYYVKAHPDEFRPVCVDK</sequence>
<dbReference type="AlphaFoldDB" id="A4IJ61"/>
<keyword evidence="1" id="KW-0472">Membrane</keyword>
<dbReference type="ExpressionAtlas" id="A4IJ61">
    <property type="expression patterns" value="baseline"/>
</dbReference>
<evidence type="ECO:0000313" key="2">
    <source>
        <dbReference type="EMBL" id="ABO52839.1"/>
    </source>
</evidence>
<dbReference type="VEuPathDB" id="VectorBase:FBgn0259148"/>
<keyword evidence="1" id="KW-0812">Transmembrane</keyword>
<keyword evidence="1" id="KW-1133">Transmembrane helix</keyword>
<dbReference type="HOGENOM" id="CLU_1637173_0_0_1"/>
<feature type="non-terminal residue" evidence="2">
    <location>
        <position position="1"/>
    </location>
</feature>
<feature type="transmembrane region" description="Helical" evidence="1">
    <location>
        <begin position="116"/>
        <end position="138"/>
    </location>
</feature>
<organism evidence="2">
    <name type="scientific">Drosophila melanogaster</name>
    <name type="common">Fruit fly</name>
    <dbReference type="NCBI Taxonomy" id="7227"/>
    <lineage>
        <taxon>Eukaryota</taxon>
        <taxon>Metazoa</taxon>
        <taxon>Ecdysozoa</taxon>
        <taxon>Arthropoda</taxon>
        <taxon>Hexapoda</taxon>
        <taxon>Insecta</taxon>
        <taxon>Pterygota</taxon>
        <taxon>Neoptera</taxon>
        <taxon>Endopterygota</taxon>
        <taxon>Diptera</taxon>
        <taxon>Brachycera</taxon>
        <taxon>Muscomorpha</taxon>
        <taxon>Ephydroidea</taxon>
        <taxon>Drosophilidae</taxon>
        <taxon>Drosophila</taxon>
        <taxon>Sophophora</taxon>
    </lineage>
</organism>
<name>A4IJ61_DROME</name>
<protein>
    <submittedName>
        <fullName evidence="2">IP17508p</fullName>
    </submittedName>
</protein>
<dbReference type="OrthoDB" id="7858831at2759"/>
<accession>A4IJ61</accession>
<feature type="transmembrane region" description="Helical" evidence="1">
    <location>
        <begin position="30"/>
        <end position="50"/>
    </location>
</feature>
<reference evidence="2" key="1">
    <citation type="submission" date="2007-03" db="EMBL/GenBank/DDBJ databases">
        <authorList>
            <person name="Stapleton M."/>
            <person name="Carlson J."/>
            <person name="Frise E."/>
            <person name="Kapadia B."/>
            <person name="Park S."/>
            <person name="Wan K."/>
            <person name="Yu C."/>
            <person name="Celniker S."/>
        </authorList>
    </citation>
    <scope>NUCLEOTIDE SEQUENCE</scope>
</reference>
<proteinExistence type="evidence at transcript level"/>
<dbReference type="EMBL" id="BT030419">
    <property type="protein sequence ID" value="ABO52839.1"/>
    <property type="molecule type" value="mRNA"/>
</dbReference>
<evidence type="ECO:0000256" key="1">
    <source>
        <dbReference type="SAM" id="Phobius"/>
    </source>
</evidence>
<feature type="transmembrane region" description="Helical" evidence="1">
    <location>
        <begin position="88"/>
        <end position="109"/>
    </location>
</feature>
<feature type="transmembrane region" description="Helical" evidence="1">
    <location>
        <begin position="144"/>
        <end position="170"/>
    </location>
</feature>